<dbReference type="GO" id="GO:0051082">
    <property type="term" value="F:unfolded protein binding"/>
    <property type="evidence" value="ECO:0007669"/>
    <property type="project" value="InterPro"/>
</dbReference>
<keyword evidence="2" id="KW-0479">Metal-binding</keyword>
<evidence type="ECO:0000256" key="4">
    <source>
        <dbReference type="ARBA" id="ARBA00022771"/>
    </source>
</evidence>
<evidence type="ECO:0000313" key="9">
    <source>
        <dbReference type="EMBL" id="MBR8828646.1"/>
    </source>
</evidence>
<keyword evidence="5" id="KW-0862">Zinc</keyword>
<dbReference type="EMBL" id="JADQBC010000080">
    <property type="protein sequence ID" value="MBR8828646.1"/>
    <property type="molecule type" value="Genomic_DNA"/>
</dbReference>
<dbReference type="SUPFAM" id="SSF49493">
    <property type="entry name" value="HSP40/DnaJ peptide-binding domain"/>
    <property type="match status" value="2"/>
</dbReference>
<keyword evidence="3" id="KW-0677">Repeat</keyword>
<keyword evidence="7" id="KW-0143">Chaperone</keyword>
<dbReference type="CDD" id="cd10747">
    <property type="entry name" value="DnaJ_C"/>
    <property type="match status" value="1"/>
</dbReference>
<dbReference type="FunFam" id="2.60.260.20:FF:000005">
    <property type="entry name" value="Chaperone protein dnaJ 1, mitochondrial"/>
    <property type="match status" value="1"/>
</dbReference>
<dbReference type="SMART" id="SM00271">
    <property type="entry name" value="DnaJ"/>
    <property type="match status" value="1"/>
</dbReference>
<dbReference type="Gene3D" id="1.10.287.110">
    <property type="entry name" value="DnaJ domain"/>
    <property type="match status" value="1"/>
</dbReference>
<dbReference type="Gene3D" id="2.60.260.20">
    <property type="entry name" value="Urease metallochaperone UreE, N-terminal domain"/>
    <property type="match status" value="2"/>
</dbReference>
<dbReference type="SUPFAM" id="SSF46565">
    <property type="entry name" value="Chaperone J-domain"/>
    <property type="match status" value="1"/>
</dbReference>
<dbReference type="CDD" id="cd06257">
    <property type="entry name" value="DnaJ"/>
    <property type="match status" value="1"/>
</dbReference>
<keyword evidence="1" id="KW-0235">DNA replication</keyword>
<dbReference type="InterPro" id="IPR036869">
    <property type="entry name" value="J_dom_sf"/>
</dbReference>
<dbReference type="Proteomes" id="UP000767446">
    <property type="component" value="Unassembled WGS sequence"/>
</dbReference>
<evidence type="ECO:0000256" key="3">
    <source>
        <dbReference type="ARBA" id="ARBA00022737"/>
    </source>
</evidence>
<gene>
    <name evidence="9" type="ORF">DSM107014_12235</name>
</gene>
<keyword evidence="6" id="KW-0346">Stress response</keyword>
<feature type="domain" description="J" evidence="8">
    <location>
        <begin position="8"/>
        <end position="73"/>
    </location>
</feature>
<accession>A0A941GSX0</accession>
<dbReference type="GO" id="GO:0005737">
    <property type="term" value="C:cytoplasm"/>
    <property type="evidence" value="ECO:0007669"/>
    <property type="project" value="TreeGrafter"/>
</dbReference>
<dbReference type="InterPro" id="IPR008971">
    <property type="entry name" value="HSP40/DnaJ_pept-bd"/>
</dbReference>
<comment type="caution">
    <text evidence="9">The sequence shown here is derived from an EMBL/GenBank/DDBJ whole genome shotgun (WGS) entry which is preliminary data.</text>
</comment>
<dbReference type="GO" id="GO:0006260">
    <property type="term" value="P:DNA replication"/>
    <property type="evidence" value="ECO:0007669"/>
    <property type="project" value="UniProtKB-KW"/>
</dbReference>
<evidence type="ECO:0000256" key="2">
    <source>
        <dbReference type="ARBA" id="ARBA00022723"/>
    </source>
</evidence>
<dbReference type="PANTHER" id="PTHR43096">
    <property type="entry name" value="DNAJ HOMOLOG 1, MITOCHONDRIAL-RELATED"/>
    <property type="match status" value="1"/>
</dbReference>
<dbReference type="AlphaFoldDB" id="A0A941GSX0"/>
<dbReference type="InterPro" id="IPR002939">
    <property type="entry name" value="DnaJ_C"/>
</dbReference>
<dbReference type="GO" id="GO:0008270">
    <property type="term" value="F:zinc ion binding"/>
    <property type="evidence" value="ECO:0007669"/>
    <property type="project" value="UniProtKB-KW"/>
</dbReference>
<evidence type="ECO:0000256" key="5">
    <source>
        <dbReference type="ARBA" id="ARBA00022833"/>
    </source>
</evidence>
<sequence length="303" mass="34396">MYNLGTKNYYEILEVAKDASSDEIKKAFRQLAFKYHPDRNPGDKTAEDKFKEINEGYRILSDASQRQEYDRSLGISRRGRGNNGAADLNFQQIFNKIPKAENIKTKSQRAPINSSAYYEQTRIKTPKTTSPSRRDVEARLTIPLEKAYLGGRDRIRLQDGRSIEVDMPPGMTDGQKIRLKGQGIAGGDLYLEITISPHAWFEIQGYDIYCQIPITPTEAVLGGAVEVPTIDGLVKMNVPQGVRSGQRLRLANKGYPNGEGDRGDQLVEIQIISPKEISQEERELYEKIRQLEQFNPRQSLFRI</sequence>
<dbReference type="PRINTS" id="PR00625">
    <property type="entry name" value="JDOMAIN"/>
</dbReference>
<protein>
    <submittedName>
        <fullName evidence="9">J domain-containing protein</fullName>
    </submittedName>
</protein>
<evidence type="ECO:0000259" key="8">
    <source>
        <dbReference type="PROSITE" id="PS50076"/>
    </source>
</evidence>
<evidence type="ECO:0000256" key="7">
    <source>
        <dbReference type="ARBA" id="ARBA00023186"/>
    </source>
</evidence>
<dbReference type="PROSITE" id="PS50076">
    <property type="entry name" value="DNAJ_2"/>
    <property type="match status" value="1"/>
</dbReference>
<reference evidence="9" key="1">
    <citation type="submission" date="2021-02" db="EMBL/GenBank/DDBJ databases">
        <title>Metagenome analyses of Stigonema ocellatum DSM 106950, Chlorogloea purpurea SAG 13.99 and Gomphosphaeria aponina DSM 107014.</title>
        <authorList>
            <person name="Marter P."/>
            <person name="Huang S."/>
        </authorList>
    </citation>
    <scope>NUCLEOTIDE SEQUENCE</scope>
    <source>
        <strain evidence="9">JP213</strain>
    </source>
</reference>
<dbReference type="Pfam" id="PF01556">
    <property type="entry name" value="DnaJ_C"/>
    <property type="match status" value="1"/>
</dbReference>
<evidence type="ECO:0000256" key="6">
    <source>
        <dbReference type="ARBA" id="ARBA00023016"/>
    </source>
</evidence>
<dbReference type="GO" id="GO:0042026">
    <property type="term" value="P:protein refolding"/>
    <property type="evidence" value="ECO:0007669"/>
    <property type="project" value="TreeGrafter"/>
</dbReference>
<keyword evidence="4" id="KW-0863">Zinc-finger</keyword>
<dbReference type="InterPro" id="IPR001623">
    <property type="entry name" value="DnaJ_domain"/>
</dbReference>
<dbReference type="Pfam" id="PF00226">
    <property type="entry name" value="DnaJ"/>
    <property type="match status" value="1"/>
</dbReference>
<evidence type="ECO:0000256" key="1">
    <source>
        <dbReference type="ARBA" id="ARBA00022705"/>
    </source>
</evidence>
<organism evidence="9 10">
    <name type="scientific">Gomphosphaeria aponina SAG 52.96 = DSM 107014</name>
    <dbReference type="NCBI Taxonomy" id="1521640"/>
    <lineage>
        <taxon>Bacteria</taxon>
        <taxon>Bacillati</taxon>
        <taxon>Cyanobacteriota</taxon>
        <taxon>Cyanophyceae</taxon>
        <taxon>Oscillatoriophycideae</taxon>
        <taxon>Chroococcales</taxon>
        <taxon>Gomphosphaeriaceae</taxon>
        <taxon>Gomphosphaeria</taxon>
    </lineage>
</organism>
<evidence type="ECO:0000313" key="10">
    <source>
        <dbReference type="Proteomes" id="UP000767446"/>
    </source>
</evidence>
<dbReference type="PANTHER" id="PTHR43096:SF52">
    <property type="entry name" value="DNAJ HOMOLOG 1, MITOCHONDRIAL-RELATED"/>
    <property type="match status" value="1"/>
</dbReference>
<proteinExistence type="predicted"/>
<name>A0A941GSX0_9CHRO</name>